<feature type="signal peptide" evidence="1">
    <location>
        <begin position="1"/>
        <end position="23"/>
    </location>
</feature>
<evidence type="ECO:0000313" key="3">
    <source>
        <dbReference type="Proteomes" id="UP001589647"/>
    </source>
</evidence>
<sequence>MGTRGSRLLLATLVTASPAGPMACVAGAVPAPVPAALPPPSALAGRDGGRAVEVFGERRPVR</sequence>
<accession>A0ABV5IUV0</accession>
<evidence type="ECO:0000256" key="1">
    <source>
        <dbReference type="SAM" id="SignalP"/>
    </source>
</evidence>
<dbReference type="Proteomes" id="UP001589647">
    <property type="component" value="Unassembled WGS sequence"/>
</dbReference>
<proteinExistence type="predicted"/>
<organism evidence="2 3">
    <name type="scientific">Nonomuraea spiralis</name>
    <dbReference type="NCBI Taxonomy" id="46182"/>
    <lineage>
        <taxon>Bacteria</taxon>
        <taxon>Bacillati</taxon>
        <taxon>Actinomycetota</taxon>
        <taxon>Actinomycetes</taxon>
        <taxon>Streptosporangiales</taxon>
        <taxon>Streptosporangiaceae</taxon>
        <taxon>Nonomuraea</taxon>
    </lineage>
</organism>
<dbReference type="RefSeq" id="WP_189653739.1">
    <property type="nucleotide sequence ID" value="NZ_BMRC01000047.1"/>
</dbReference>
<name>A0ABV5IUV0_9ACTN</name>
<gene>
    <name evidence="2" type="ORF">ACFFV7_41720</name>
</gene>
<reference evidence="2 3" key="1">
    <citation type="submission" date="2024-09" db="EMBL/GenBank/DDBJ databases">
        <authorList>
            <person name="Sun Q."/>
            <person name="Mori K."/>
        </authorList>
    </citation>
    <scope>NUCLEOTIDE SEQUENCE [LARGE SCALE GENOMIC DNA]</scope>
    <source>
        <strain evidence="2 3">CCM 3426</strain>
    </source>
</reference>
<comment type="caution">
    <text evidence="2">The sequence shown here is derived from an EMBL/GenBank/DDBJ whole genome shotgun (WGS) entry which is preliminary data.</text>
</comment>
<feature type="chain" id="PRO_5046594137" evidence="1">
    <location>
        <begin position="24"/>
        <end position="62"/>
    </location>
</feature>
<keyword evidence="3" id="KW-1185">Reference proteome</keyword>
<keyword evidence="1" id="KW-0732">Signal</keyword>
<evidence type="ECO:0000313" key="2">
    <source>
        <dbReference type="EMBL" id="MFB9207760.1"/>
    </source>
</evidence>
<protein>
    <submittedName>
        <fullName evidence="2">Uncharacterized protein</fullName>
    </submittedName>
</protein>
<dbReference type="EMBL" id="JBHMEI010000064">
    <property type="protein sequence ID" value="MFB9207760.1"/>
    <property type="molecule type" value="Genomic_DNA"/>
</dbReference>